<dbReference type="AlphaFoldDB" id="A0AAV6YM21"/>
<evidence type="ECO:0000313" key="4">
    <source>
        <dbReference type="Proteomes" id="UP000824782"/>
    </source>
</evidence>
<organism evidence="3 4">
    <name type="scientific">Engystomops pustulosus</name>
    <name type="common">Tungara frog</name>
    <name type="synonym">Physalaemus pustulosus</name>
    <dbReference type="NCBI Taxonomy" id="76066"/>
    <lineage>
        <taxon>Eukaryota</taxon>
        <taxon>Metazoa</taxon>
        <taxon>Chordata</taxon>
        <taxon>Craniata</taxon>
        <taxon>Vertebrata</taxon>
        <taxon>Euteleostomi</taxon>
        <taxon>Amphibia</taxon>
        <taxon>Batrachia</taxon>
        <taxon>Anura</taxon>
        <taxon>Neobatrachia</taxon>
        <taxon>Hyloidea</taxon>
        <taxon>Leptodactylidae</taxon>
        <taxon>Leiuperinae</taxon>
        <taxon>Engystomops</taxon>
    </lineage>
</organism>
<evidence type="ECO:0000256" key="1">
    <source>
        <dbReference type="SAM" id="MobiDB-lite"/>
    </source>
</evidence>
<feature type="region of interest" description="Disordered" evidence="1">
    <location>
        <begin position="1"/>
        <end position="24"/>
    </location>
</feature>
<evidence type="ECO:0000256" key="2">
    <source>
        <dbReference type="SAM" id="Phobius"/>
    </source>
</evidence>
<dbReference type="Proteomes" id="UP000824782">
    <property type="component" value="Unassembled WGS sequence"/>
</dbReference>
<dbReference type="EMBL" id="WNYA01020910">
    <property type="protein sequence ID" value="KAG8538474.1"/>
    <property type="molecule type" value="Genomic_DNA"/>
</dbReference>
<comment type="caution">
    <text evidence="3">The sequence shown here is derived from an EMBL/GenBank/DDBJ whole genome shotgun (WGS) entry which is preliminary data.</text>
</comment>
<proteinExistence type="predicted"/>
<keyword evidence="2" id="KW-0812">Transmembrane</keyword>
<sequence>MNGDKPGDRAGQRSGEPLLGTDEHYPGEKYQFKALLCPADMTKLYTFRIGVGVLFCFHICRIGVIVLCCTHIQDKKWSSSSSSTILCPYNRT</sequence>
<protein>
    <submittedName>
        <fullName evidence="3">Uncharacterized protein</fullName>
    </submittedName>
</protein>
<feature type="compositionally biased region" description="Basic and acidic residues" evidence="1">
    <location>
        <begin position="1"/>
        <end position="11"/>
    </location>
</feature>
<evidence type="ECO:0000313" key="3">
    <source>
        <dbReference type="EMBL" id="KAG8538474.1"/>
    </source>
</evidence>
<accession>A0AAV6YM21</accession>
<keyword evidence="2" id="KW-1133">Transmembrane helix</keyword>
<reference evidence="3" key="1">
    <citation type="thesis" date="2020" institute="ProQuest LLC" country="789 East Eisenhower Parkway, Ann Arbor, MI, USA">
        <title>Comparative Genomics and Chromosome Evolution.</title>
        <authorList>
            <person name="Mudd A.B."/>
        </authorList>
    </citation>
    <scope>NUCLEOTIDE SEQUENCE</scope>
    <source>
        <strain evidence="3">237g6f4</strain>
        <tissue evidence="3">Blood</tissue>
    </source>
</reference>
<gene>
    <name evidence="3" type="ORF">GDO81_022594</name>
</gene>
<feature type="transmembrane region" description="Helical" evidence="2">
    <location>
        <begin position="45"/>
        <end position="69"/>
    </location>
</feature>
<keyword evidence="2" id="KW-0472">Membrane</keyword>
<name>A0AAV6YM21_ENGPU</name>
<keyword evidence="4" id="KW-1185">Reference proteome</keyword>